<reference evidence="5 6" key="1">
    <citation type="submission" date="2016-10" db="EMBL/GenBank/DDBJ databases">
        <authorList>
            <person name="de Groot N.N."/>
        </authorList>
    </citation>
    <scope>NUCLEOTIDE SEQUENCE [LARGE SCALE GENOMIC DNA]</scope>
    <source>
        <strain evidence="5 6">DSM 18978</strain>
    </source>
</reference>
<keyword evidence="1" id="KW-0479">Metal-binding</keyword>
<dbReference type="EMBL" id="FMUS01000003">
    <property type="protein sequence ID" value="SCY03180.1"/>
    <property type="molecule type" value="Genomic_DNA"/>
</dbReference>
<accession>A0A1G5CLQ9</accession>
<dbReference type="PROSITE" id="PS00198">
    <property type="entry name" value="4FE4S_FER_1"/>
    <property type="match status" value="1"/>
</dbReference>
<feature type="domain" description="4Fe-4S ferredoxin-type" evidence="4">
    <location>
        <begin position="38"/>
        <end position="65"/>
    </location>
</feature>
<dbReference type="SUPFAM" id="SSF54862">
    <property type="entry name" value="4Fe-4S ferredoxins"/>
    <property type="match status" value="1"/>
</dbReference>
<dbReference type="Gene3D" id="3.30.70.20">
    <property type="match status" value="1"/>
</dbReference>
<dbReference type="PANTHER" id="PTHR43122">
    <property type="entry name" value="FERREDOXIN SUBUNIT OF PYRUVATE:FLAVODOXIN OXIDOREDUCTASE-RELATED"/>
    <property type="match status" value="1"/>
</dbReference>
<keyword evidence="3" id="KW-0411">Iron-sulfur</keyword>
<evidence type="ECO:0000256" key="1">
    <source>
        <dbReference type="ARBA" id="ARBA00022723"/>
    </source>
</evidence>
<protein>
    <submittedName>
        <fullName evidence="5">4Fe-4S dicluster domain-containing protein</fullName>
    </submittedName>
</protein>
<sequence length="152" mass="17260">MHSLIHAIALDPSKCVGCTNCIKHCPTEAIRVKNGQSKIIKERCINCGQCIQVCPRHARFGITDDLKTINNFKYRIALIDPVLYGQFIEGITPSQIIRSILNMGFNDYFETSKGADIITEFTKNKLIMGLKDLLYHQHVLPLLDLYRLDILV</sequence>
<name>A0A1G5CLQ9_9FIRM</name>
<dbReference type="OrthoDB" id="368873at2"/>
<proteinExistence type="predicted"/>
<dbReference type="GO" id="GO:0046872">
    <property type="term" value="F:metal ion binding"/>
    <property type="evidence" value="ECO:0007669"/>
    <property type="project" value="UniProtKB-KW"/>
</dbReference>
<keyword evidence="2" id="KW-0408">Iron</keyword>
<dbReference type="PANTHER" id="PTHR43122:SF1">
    <property type="entry name" value="IRON-SULFUR-BINDING PROTEIN"/>
    <property type="match status" value="1"/>
</dbReference>
<dbReference type="InterPro" id="IPR009016">
    <property type="entry name" value="Fe_hydrogenase"/>
</dbReference>
<dbReference type="InterPro" id="IPR017896">
    <property type="entry name" value="4Fe4S_Fe-S-bd"/>
</dbReference>
<dbReference type="AlphaFoldDB" id="A0A1G5CLQ9"/>
<dbReference type="Proteomes" id="UP000198636">
    <property type="component" value="Unassembled WGS sequence"/>
</dbReference>
<dbReference type="SUPFAM" id="SSF53920">
    <property type="entry name" value="Fe-only hydrogenase"/>
    <property type="match status" value="1"/>
</dbReference>
<evidence type="ECO:0000256" key="3">
    <source>
        <dbReference type="ARBA" id="ARBA00023014"/>
    </source>
</evidence>
<dbReference type="RefSeq" id="WP_091539998.1">
    <property type="nucleotide sequence ID" value="NZ_FMUS01000003.1"/>
</dbReference>
<dbReference type="GO" id="GO:0051536">
    <property type="term" value="F:iron-sulfur cluster binding"/>
    <property type="evidence" value="ECO:0007669"/>
    <property type="project" value="UniProtKB-KW"/>
</dbReference>
<gene>
    <name evidence="5" type="ORF">SAMN03080606_00697</name>
</gene>
<evidence type="ECO:0000313" key="5">
    <source>
        <dbReference type="EMBL" id="SCY03180.1"/>
    </source>
</evidence>
<dbReference type="Pfam" id="PF13237">
    <property type="entry name" value="Fer4_10"/>
    <property type="match status" value="1"/>
</dbReference>
<dbReference type="PROSITE" id="PS51379">
    <property type="entry name" value="4FE4S_FER_2"/>
    <property type="match status" value="2"/>
</dbReference>
<dbReference type="STRING" id="1120976.SAMN03080606_00697"/>
<organism evidence="5 6">
    <name type="scientific">Alkaliphilus peptidifermentans DSM 18978</name>
    <dbReference type="NCBI Taxonomy" id="1120976"/>
    <lineage>
        <taxon>Bacteria</taxon>
        <taxon>Bacillati</taxon>
        <taxon>Bacillota</taxon>
        <taxon>Clostridia</taxon>
        <taxon>Peptostreptococcales</taxon>
        <taxon>Natronincolaceae</taxon>
        <taxon>Alkaliphilus</taxon>
    </lineage>
</organism>
<dbReference type="InterPro" id="IPR017900">
    <property type="entry name" value="4Fe4S_Fe_S_CS"/>
</dbReference>
<evidence type="ECO:0000256" key="2">
    <source>
        <dbReference type="ARBA" id="ARBA00023004"/>
    </source>
</evidence>
<keyword evidence="6" id="KW-1185">Reference proteome</keyword>
<evidence type="ECO:0000259" key="4">
    <source>
        <dbReference type="PROSITE" id="PS51379"/>
    </source>
</evidence>
<evidence type="ECO:0000313" key="6">
    <source>
        <dbReference type="Proteomes" id="UP000198636"/>
    </source>
</evidence>
<feature type="domain" description="4Fe-4S ferredoxin-type" evidence="4">
    <location>
        <begin position="6"/>
        <end position="35"/>
    </location>
</feature>